<feature type="domain" description="DUF7918" evidence="1">
    <location>
        <begin position="2"/>
        <end position="58"/>
    </location>
</feature>
<dbReference type="Proteomes" id="UP001168146">
    <property type="component" value="Unassembled WGS sequence"/>
</dbReference>
<gene>
    <name evidence="2" type="ORF">LTR82_002501</name>
</gene>
<accession>A0AAN6FYB8</accession>
<name>A0AAN6FYB8_9PEZI</name>
<dbReference type="InterPro" id="IPR057678">
    <property type="entry name" value="DUF7918"/>
</dbReference>
<dbReference type="AlphaFoldDB" id="A0AAN6FYB8"/>
<protein>
    <recommendedName>
        <fullName evidence="1">DUF7918 domain-containing protein</fullName>
    </recommendedName>
</protein>
<proteinExistence type="predicted"/>
<sequence>MALTHQTTYVDEADILGPAVLHDFINTKGRRNGDPLAIFLFRYRSRAALQTLHLIPRTPSPVLLEDRPVEELSMNEMRELIRRQRAIGNTNAETKVKREFKREREISVNEMDSSHIEVVAHHSKRSRTTSRPTIRRGSGVSIVDLCDDE</sequence>
<reference evidence="2" key="1">
    <citation type="submission" date="2021-12" db="EMBL/GenBank/DDBJ databases">
        <title>Black yeast isolated from Biological Soil Crust.</title>
        <authorList>
            <person name="Kurbessoian T."/>
        </authorList>
    </citation>
    <scope>NUCLEOTIDE SEQUENCE</scope>
    <source>
        <strain evidence="2">CCFEE 5208</strain>
    </source>
</reference>
<organism evidence="2 3">
    <name type="scientific">Friedmanniomyces endolithicus</name>
    <dbReference type="NCBI Taxonomy" id="329885"/>
    <lineage>
        <taxon>Eukaryota</taxon>
        <taxon>Fungi</taxon>
        <taxon>Dikarya</taxon>
        <taxon>Ascomycota</taxon>
        <taxon>Pezizomycotina</taxon>
        <taxon>Dothideomycetes</taxon>
        <taxon>Dothideomycetidae</taxon>
        <taxon>Mycosphaerellales</taxon>
        <taxon>Teratosphaeriaceae</taxon>
        <taxon>Friedmanniomyces</taxon>
    </lineage>
</organism>
<dbReference type="Pfam" id="PF25534">
    <property type="entry name" value="DUF7918"/>
    <property type="match status" value="1"/>
</dbReference>
<comment type="caution">
    <text evidence="2">The sequence shown here is derived from an EMBL/GenBank/DDBJ whole genome shotgun (WGS) entry which is preliminary data.</text>
</comment>
<evidence type="ECO:0000259" key="1">
    <source>
        <dbReference type="Pfam" id="PF25534"/>
    </source>
</evidence>
<dbReference type="EMBL" id="JASUXU010000004">
    <property type="protein sequence ID" value="KAK0326659.1"/>
    <property type="molecule type" value="Genomic_DNA"/>
</dbReference>
<evidence type="ECO:0000313" key="3">
    <source>
        <dbReference type="Proteomes" id="UP001168146"/>
    </source>
</evidence>
<evidence type="ECO:0000313" key="2">
    <source>
        <dbReference type="EMBL" id="KAK0326659.1"/>
    </source>
</evidence>